<evidence type="ECO:0000256" key="8">
    <source>
        <dbReference type="SAM" id="Phobius"/>
    </source>
</evidence>
<evidence type="ECO:0000256" key="4">
    <source>
        <dbReference type="ARBA" id="ARBA00022692"/>
    </source>
</evidence>
<feature type="transmembrane region" description="Helical" evidence="8">
    <location>
        <begin position="199"/>
        <end position="224"/>
    </location>
</feature>
<feature type="transmembrane region" description="Helical" evidence="8">
    <location>
        <begin position="321"/>
        <end position="340"/>
    </location>
</feature>
<evidence type="ECO:0000313" key="11">
    <source>
        <dbReference type="EMBL" id="MFC0686266.1"/>
    </source>
</evidence>
<comment type="similarity">
    <text evidence="2">Belongs to the MscS (TC 1.A.23) family.</text>
</comment>
<comment type="subcellular location">
    <subcellularLocation>
        <location evidence="1">Cell membrane</location>
        <topology evidence="1">Multi-pass membrane protein</topology>
    </subcellularLocation>
</comment>
<dbReference type="SUPFAM" id="SSF50182">
    <property type="entry name" value="Sm-like ribonucleoproteins"/>
    <property type="match status" value="1"/>
</dbReference>
<dbReference type="InterPro" id="IPR010920">
    <property type="entry name" value="LSM_dom_sf"/>
</dbReference>
<evidence type="ECO:0000256" key="9">
    <source>
        <dbReference type="SAM" id="SignalP"/>
    </source>
</evidence>
<evidence type="ECO:0000256" key="7">
    <source>
        <dbReference type="SAM" id="MobiDB-lite"/>
    </source>
</evidence>
<feature type="compositionally biased region" description="Pro residues" evidence="7">
    <location>
        <begin position="548"/>
        <end position="558"/>
    </location>
</feature>
<evidence type="ECO:0000313" key="12">
    <source>
        <dbReference type="Proteomes" id="UP001589858"/>
    </source>
</evidence>
<dbReference type="InterPro" id="IPR011066">
    <property type="entry name" value="MscS_channel_C_sf"/>
</dbReference>
<organism evidence="11 12">
    <name type="scientific">Novosphingobium clariflavum</name>
    <dbReference type="NCBI Taxonomy" id="2029884"/>
    <lineage>
        <taxon>Bacteria</taxon>
        <taxon>Pseudomonadati</taxon>
        <taxon>Pseudomonadota</taxon>
        <taxon>Alphaproteobacteria</taxon>
        <taxon>Sphingomonadales</taxon>
        <taxon>Sphingomonadaceae</taxon>
        <taxon>Novosphingobium</taxon>
    </lineage>
</organism>
<dbReference type="Pfam" id="PF00924">
    <property type="entry name" value="MS_channel_2nd"/>
    <property type="match status" value="1"/>
</dbReference>
<feature type="chain" id="PRO_5045494847" evidence="9">
    <location>
        <begin position="35"/>
        <end position="558"/>
    </location>
</feature>
<dbReference type="InterPro" id="IPR023408">
    <property type="entry name" value="MscS_beta-dom_sf"/>
</dbReference>
<evidence type="ECO:0000256" key="1">
    <source>
        <dbReference type="ARBA" id="ARBA00004651"/>
    </source>
</evidence>
<proteinExistence type="inferred from homology"/>
<feature type="domain" description="Mechanosensitive ion channel MscS" evidence="10">
    <location>
        <begin position="368"/>
        <end position="432"/>
    </location>
</feature>
<keyword evidence="4 8" id="KW-0812">Transmembrane</keyword>
<keyword evidence="6 8" id="KW-0472">Membrane</keyword>
<dbReference type="InterPro" id="IPR006685">
    <property type="entry name" value="MscS_channel_2nd"/>
</dbReference>
<reference evidence="11 12" key="1">
    <citation type="submission" date="2024-09" db="EMBL/GenBank/DDBJ databases">
        <authorList>
            <person name="Sun Q."/>
            <person name="Mori K."/>
        </authorList>
    </citation>
    <scope>NUCLEOTIDE SEQUENCE [LARGE SCALE GENOMIC DNA]</scope>
    <source>
        <strain evidence="11 12">CICC 11035S</strain>
    </source>
</reference>
<sequence>MGFGTDNRKTTWGKAIRLALAAGLLGLSGAQALAEDKPKDDPTETTTPPPDPLERENPRNMQIGMMAAIGAQDDALLARYIETGKAPPDQAAEQARQFRLLLDKTGSIAQRLALPLVPEGALDDGLPPDEEKIGNLTAGGKEIPIIARRTEDEEGRKIWRVSAQTLTQALAAEPPPPPKAEKSPVDEGQRKPIVLGAPLSSWVLLLGVGLTIFTAVVLLFRILYHRLAQQSEDGKPHPVAAIIYAMVPPATLMAIFRTISINAEPLGMGLAERAGIARLSGIIVWIGATWLAWRLVAVAGDFISDRFRTTGHARRIGMTGFIIRSIRLLILAIAIAAFLATFGIDVTAGLAALGIGGLAFALGARQAVEDLIGGIALLLDRPVEVGDLCRIDGEVGRVDEIGLRSTRIRTRDRTILTIPNSQLSDSKIENLEKRDRFFVSQKVGVSYSAGAEGLARALEVLRSTLTEDPHYIPSICPIRLLGFIDGCFELEIHAHLRCPNHSEGFLRQEALMLAVLRAFEREGLEIAVPGRRLTMEPDSARTASGFPGFPPNPNPGKP</sequence>
<accession>A0ABV6SB79</accession>
<keyword evidence="9" id="KW-0732">Signal</keyword>
<evidence type="ECO:0000256" key="3">
    <source>
        <dbReference type="ARBA" id="ARBA00022475"/>
    </source>
</evidence>
<dbReference type="SUPFAM" id="SSF82689">
    <property type="entry name" value="Mechanosensitive channel protein MscS (YggB), C-terminal domain"/>
    <property type="match status" value="1"/>
</dbReference>
<dbReference type="Gene3D" id="2.30.30.60">
    <property type="match status" value="1"/>
</dbReference>
<evidence type="ECO:0000259" key="10">
    <source>
        <dbReference type="Pfam" id="PF00924"/>
    </source>
</evidence>
<dbReference type="EMBL" id="JBHLTM010000061">
    <property type="protein sequence ID" value="MFC0686266.1"/>
    <property type="molecule type" value="Genomic_DNA"/>
</dbReference>
<dbReference type="SUPFAM" id="SSF82861">
    <property type="entry name" value="Mechanosensitive channel protein MscS (YggB), transmembrane region"/>
    <property type="match status" value="1"/>
</dbReference>
<protein>
    <submittedName>
        <fullName evidence="11">Mechanosensitive ion channel family protein</fullName>
    </submittedName>
</protein>
<feature type="transmembrane region" description="Helical" evidence="8">
    <location>
        <begin position="346"/>
        <end position="364"/>
    </location>
</feature>
<dbReference type="PANTHER" id="PTHR30566">
    <property type="entry name" value="YNAI-RELATED MECHANOSENSITIVE ION CHANNEL"/>
    <property type="match status" value="1"/>
</dbReference>
<feature type="region of interest" description="Disordered" evidence="7">
    <location>
        <begin position="537"/>
        <end position="558"/>
    </location>
</feature>
<comment type="caution">
    <text evidence="11">The sequence shown here is derived from an EMBL/GenBank/DDBJ whole genome shotgun (WGS) entry which is preliminary data.</text>
</comment>
<feature type="transmembrane region" description="Helical" evidence="8">
    <location>
        <begin position="236"/>
        <end position="256"/>
    </location>
</feature>
<evidence type="ECO:0000256" key="2">
    <source>
        <dbReference type="ARBA" id="ARBA00008017"/>
    </source>
</evidence>
<feature type="region of interest" description="Disordered" evidence="7">
    <location>
        <begin position="31"/>
        <end position="58"/>
    </location>
</feature>
<evidence type="ECO:0000256" key="6">
    <source>
        <dbReference type="ARBA" id="ARBA00023136"/>
    </source>
</evidence>
<name>A0ABV6SB79_9SPHN</name>
<evidence type="ECO:0000256" key="5">
    <source>
        <dbReference type="ARBA" id="ARBA00022989"/>
    </source>
</evidence>
<dbReference type="InterPro" id="IPR011014">
    <property type="entry name" value="MscS_channel_TM-2"/>
</dbReference>
<feature type="signal peptide" evidence="9">
    <location>
        <begin position="1"/>
        <end position="34"/>
    </location>
</feature>
<keyword evidence="5 8" id="KW-1133">Transmembrane helix</keyword>
<dbReference type="Proteomes" id="UP001589858">
    <property type="component" value="Unassembled WGS sequence"/>
</dbReference>
<dbReference type="Gene3D" id="1.10.287.1260">
    <property type="match status" value="1"/>
</dbReference>
<feature type="transmembrane region" description="Helical" evidence="8">
    <location>
        <begin position="276"/>
        <end position="300"/>
    </location>
</feature>
<keyword evidence="12" id="KW-1185">Reference proteome</keyword>
<dbReference type="RefSeq" id="WP_267218972.1">
    <property type="nucleotide sequence ID" value="NZ_JAPCWC010000002.1"/>
</dbReference>
<gene>
    <name evidence="11" type="ORF">ACFFF8_16885</name>
</gene>
<keyword evidence="3" id="KW-1003">Cell membrane</keyword>
<dbReference type="PANTHER" id="PTHR30566:SF5">
    <property type="entry name" value="MECHANOSENSITIVE ION CHANNEL PROTEIN 1, MITOCHONDRIAL-RELATED"/>
    <property type="match status" value="1"/>
</dbReference>